<feature type="non-terminal residue" evidence="1">
    <location>
        <position position="1"/>
    </location>
</feature>
<sequence length="59" mass="6579">QSKIFMPVPTTAQSSTAFPCCVNKSDRLTIKTVATRCSQPLQGWLYVYTFTLSKAIADY</sequence>
<dbReference type="Proteomes" id="UP000660381">
    <property type="component" value="Unassembled WGS sequence"/>
</dbReference>
<name>A0ABR8JBB8_9NOST</name>
<proteinExistence type="predicted"/>
<dbReference type="EMBL" id="JACJTQ010000060">
    <property type="protein sequence ID" value="MBD2694788.1"/>
    <property type="molecule type" value="Genomic_DNA"/>
</dbReference>
<organism evidence="1 2">
    <name type="scientific">Anabaena catenula FACHB-362</name>
    <dbReference type="NCBI Taxonomy" id="2692877"/>
    <lineage>
        <taxon>Bacteria</taxon>
        <taxon>Bacillati</taxon>
        <taxon>Cyanobacteriota</taxon>
        <taxon>Cyanophyceae</taxon>
        <taxon>Nostocales</taxon>
        <taxon>Nostocaceae</taxon>
        <taxon>Anabaena</taxon>
    </lineage>
</organism>
<protein>
    <submittedName>
        <fullName evidence="1">Uncharacterized protein</fullName>
    </submittedName>
</protein>
<evidence type="ECO:0000313" key="2">
    <source>
        <dbReference type="Proteomes" id="UP000660381"/>
    </source>
</evidence>
<gene>
    <name evidence="1" type="ORF">H6G68_24135</name>
</gene>
<reference evidence="1 2" key="1">
    <citation type="journal article" date="2020" name="ISME J.">
        <title>Comparative genomics reveals insights into cyanobacterial evolution and habitat adaptation.</title>
        <authorList>
            <person name="Chen M.Y."/>
            <person name="Teng W.K."/>
            <person name="Zhao L."/>
            <person name="Hu C.X."/>
            <person name="Zhou Y.K."/>
            <person name="Han B.P."/>
            <person name="Song L.R."/>
            <person name="Shu W.S."/>
        </authorList>
    </citation>
    <scope>NUCLEOTIDE SEQUENCE [LARGE SCALE GENOMIC DNA]</scope>
    <source>
        <strain evidence="1 2">FACHB-362</strain>
    </source>
</reference>
<evidence type="ECO:0000313" key="1">
    <source>
        <dbReference type="EMBL" id="MBD2694788.1"/>
    </source>
</evidence>
<accession>A0ABR8JBB8</accession>
<keyword evidence="2" id="KW-1185">Reference proteome</keyword>
<comment type="caution">
    <text evidence="1">The sequence shown here is derived from an EMBL/GenBank/DDBJ whole genome shotgun (WGS) entry which is preliminary data.</text>
</comment>
<dbReference type="RefSeq" id="WP_190908915.1">
    <property type="nucleotide sequence ID" value="NZ_JACJTQ010000060.1"/>
</dbReference>